<dbReference type="AlphaFoldDB" id="A0A7J8D7A2"/>
<sequence>MEARLHNGMLCDRVAPFSAIRSPCHDSVSHHQPQVPHAQGEAFNLSEMRRHPGLDPERWACYAFRWETPQGQAPFPGHALVIPVLEAEHAEVTALCSPADLLSAEVPDIMAIGICPPGSKLGFCIFTLLSFCLATLTLPESLPVVTLMYKRPP</sequence>
<accession>A0A7J8D7A2</accession>
<comment type="caution">
    <text evidence="1">The sequence shown here is derived from an EMBL/GenBank/DDBJ whole genome shotgun (WGS) entry which is preliminary data.</text>
</comment>
<evidence type="ECO:0000313" key="2">
    <source>
        <dbReference type="Proteomes" id="UP000593571"/>
    </source>
</evidence>
<dbReference type="EMBL" id="JACASE010000013">
    <property type="protein sequence ID" value="KAF6418802.1"/>
    <property type="molecule type" value="Genomic_DNA"/>
</dbReference>
<proteinExistence type="predicted"/>
<evidence type="ECO:0000313" key="1">
    <source>
        <dbReference type="EMBL" id="KAF6418802.1"/>
    </source>
</evidence>
<gene>
    <name evidence="1" type="ORF">HJG63_008824</name>
</gene>
<reference evidence="1 2" key="1">
    <citation type="journal article" date="2020" name="Nature">
        <title>Six reference-quality genomes reveal evolution of bat adaptations.</title>
        <authorList>
            <person name="Jebb D."/>
            <person name="Huang Z."/>
            <person name="Pippel M."/>
            <person name="Hughes G.M."/>
            <person name="Lavrichenko K."/>
            <person name="Devanna P."/>
            <person name="Winkler S."/>
            <person name="Jermiin L.S."/>
            <person name="Skirmuntt E.C."/>
            <person name="Katzourakis A."/>
            <person name="Burkitt-Gray L."/>
            <person name="Ray D.A."/>
            <person name="Sullivan K.A.M."/>
            <person name="Roscito J.G."/>
            <person name="Kirilenko B.M."/>
            <person name="Davalos L.M."/>
            <person name="Corthals A.P."/>
            <person name="Power M.L."/>
            <person name="Jones G."/>
            <person name="Ransome R.D."/>
            <person name="Dechmann D.K.N."/>
            <person name="Locatelli A.G."/>
            <person name="Puechmaille S.J."/>
            <person name="Fedrigo O."/>
            <person name="Jarvis E.D."/>
            <person name="Hiller M."/>
            <person name="Vernes S.C."/>
            <person name="Myers E.W."/>
            <person name="Teeling E.C."/>
        </authorList>
    </citation>
    <scope>NUCLEOTIDE SEQUENCE [LARGE SCALE GENOMIC DNA]</scope>
    <source>
        <strain evidence="1">MRouAeg1</strain>
        <tissue evidence="1">Muscle</tissue>
    </source>
</reference>
<organism evidence="1 2">
    <name type="scientific">Rousettus aegyptiacus</name>
    <name type="common">Egyptian fruit bat</name>
    <name type="synonym">Pteropus aegyptiacus</name>
    <dbReference type="NCBI Taxonomy" id="9407"/>
    <lineage>
        <taxon>Eukaryota</taxon>
        <taxon>Metazoa</taxon>
        <taxon>Chordata</taxon>
        <taxon>Craniata</taxon>
        <taxon>Vertebrata</taxon>
        <taxon>Euteleostomi</taxon>
        <taxon>Mammalia</taxon>
        <taxon>Eutheria</taxon>
        <taxon>Laurasiatheria</taxon>
        <taxon>Chiroptera</taxon>
        <taxon>Yinpterochiroptera</taxon>
        <taxon>Pteropodoidea</taxon>
        <taxon>Pteropodidae</taxon>
        <taxon>Rousettinae</taxon>
        <taxon>Rousettus</taxon>
    </lineage>
</organism>
<dbReference type="Proteomes" id="UP000593571">
    <property type="component" value="Unassembled WGS sequence"/>
</dbReference>
<name>A0A7J8D7A2_ROUAE</name>
<keyword evidence="2" id="KW-1185">Reference proteome</keyword>
<protein>
    <submittedName>
        <fullName evidence="1">Uncharacterized protein</fullName>
    </submittedName>
</protein>